<organism evidence="1 2">
    <name type="scientific">Metschnikowia bicuspidata</name>
    <dbReference type="NCBI Taxonomy" id="27322"/>
    <lineage>
        <taxon>Eukaryota</taxon>
        <taxon>Fungi</taxon>
        <taxon>Dikarya</taxon>
        <taxon>Ascomycota</taxon>
        <taxon>Saccharomycotina</taxon>
        <taxon>Pichiomycetes</taxon>
        <taxon>Metschnikowiaceae</taxon>
        <taxon>Metschnikowia</taxon>
    </lineage>
</organism>
<dbReference type="Pfam" id="PF10455">
    <property type="entry name" value="BAR_2"/>
    <property type="match status" value="1"/>
</dbReference>
<evidence type="ECO:0000313" key="2">
    <source>
        <dbReference type="Proteomes" id="UP000268321"/>
    </source>
</evidence>
<accession>A0A4P9ZI30</accession>
<dbReference type="Gene3D" id="1.20.1270.60">
    <property type="entry name" value="Arfaptin homology (AH) domain/BAR domain"/>
    <property type="match status" value="1"/>
</dbReference>
<dbReference type="EMBL" id="ML004429">
    <property type="protein sequence ID" value="RKP32827.1"/>
    <property type="molecule type" value="Genomic_DNA"/>
</dbReference>
<dbReference type="Proteomes" id="UP000268321">
    <property type="component" value="Unassembled WGS sequence"/>
</dbReference>
<protein>
    <recommendedName>
        <fullName evidence="3">BAR domain-containing protein</fullName>
    </recommendedName>
</protein>
<evidence type="ECO:0000313" key="1">
    <source>
        <dbReference type="EMBL" id="RKP32827.1"/>
    </source>
</evidence>
<dbReference type="InterPro" id="IPR018859">
    <property type="entry name" value="BAR_dom-cont"/>
</dbReference>
<name>A0A4P9ZI30_9ASCO</name>
<dbReference type="OrthoDB" id="5549748at2759"/>
<keyword evidence="2" id="KW-1185">Reference proteome</keyword>
<dbReference type="AlphaFoldDB" id="A0A4P9ZI30"/>
<proteinExistence type="predicted"/>
<evidence type="ECO:0008006" key="3">
    <source>
        <dbReference type="Google" id="ProtNLM"/>
    </source>
</evidence>
<dbReference type="SUPFAM" id="SSF103657">
    <property type="entry name" value="BAR/IMD domain-like"/>
    <property type="match status" value="1"/>
</dbReference>
<dbReference type="InterPro" id="IPR027267">
    <property type="entry name" value="AH/BAR_dom_sf"/>
</dbReference>
<sequence length="348" mass="39071">MSFQFPKFSLQAIQDSISKVDLDSISKSIQNLNPGKTISEYSEHLKESVQPLTSRTHNLISQQIAQIQQLAHSHADSNVEVSEFPEDYVLLEKNCDLLLKLYTHLIHYTDETYGTTSYDYPPGNSALTKLKSGNVSLMLSSKFNQLASVSSPLDMEKVLLGQKTEVSSDNDVHIQVMSATLSKTLYGRLAHITSEHSRELSDSGNALGFALMQFSTAYMEIASARLEQDKSIMTVFNMRLVSVLNDQFIKVNELRKKVYSARSEFDAYRAQTKAATEEDDAFIEKEDDFVSAIEVAVVEMRRLLTPSQNINLLQVFAHAQKDFFTMAASKLDTLISELDKVKLKGDDE</sequence>
<reference evidence="2" key="1">
    <citation type="journal article" date="2018" name="Nat. Microbiol.">
        <title>Leveraging single-cell genomics to expand the fungal tree of life.</title>
        <authorList>
            <person name="Ahrendt S.R."/>
            <person name="Quandt C.A."/>
            <person name="Ciobanu D."/>
            <person name="Clum A."/>
            <person name="Salamov A."/>
            <person name="Andreopoulos B."/>
            <person name="Cheng J.F."/>
            <person name="Woyke T."/>
            <person name="Pelin A."/>
            <person name="Henrissat B."/>
            <person name="Reynolds N.K."/>
            <person name="Benny G.L."/>
            <person name="Smith M.E."/>
            <person name="James T.Y."/>
            <person name="Grigoriev I.V."/>
        </authorList>
    </citation>
    <scope>NUCLEOTIDE SEQUENCE [LARGE SCALE GENOMIC DNA]</scope>
    <source>
        <strain evidence="2">Baker2002</strain>
    </source>
</reference>
<gene>
    <name evidence="1" type="ORF">METBISCDRAFT_21090</name>
</gene>